<dbReference type="SUPFAM" id="SSF48726">
    <property type="entry name" value="Immunoglobulin"/>
    <property type="match status" value="1"/>
</dbReference>
<dbReference type="Pfam" id="PF13895">
    <property type="entry name" value="Ig_2"/>
    <property type="match status" value="1"/>
</dbReference>
<dbReference type="PROSITE" id="PS50835">
    <property type="entry name" value="IG_LIKE"/>
    <property type="match status" value="1"/>
</dbReference>
<dbReference type="PANTHER" id="PTHR47243:SF1">
    <property type="entry name" value="SIALOADHESIN"/>
    <property type="match status" value="1"/>
</dbReference>
<evidence type="ECO:0000313" key="3">
    <source>
        <dbReference type="Ensembl" id="ENSORLP00015007340.1"/>
    </source>
</evidence>
<dbReference type="InterPro" id="IPR013783">
    <property type="entry name" value="Ig-like_fold"/>
</dbReference>
<organism evidence="3 4">
    <name type="scientific">Oryzias latipes</name>
    <name type="common">Japanese rice fish</name>
    <name type="synonym">Japanese killifish</name>
    <dbReference type="NCBI Taxonomy" id="8090"/>
    <lineage>
        <taxon>Eukaryota</taxon>
        <taxon>Metazoa</taxon>
        <taxon>Chordata</taxon>
        <taxon>Craniata</taxon>
        <taxon>Vertebrata</taxon>
        <taxon>Euteleostomi</taxon>
        <taxon>Actinopterygii</taxon>
        <taxon>Neopterygii</taxon>
        <taxon>Teleostei</taxon>
        <taxon>Neoteleostei</taxon>
        <taxon>Acanthomorphata</taxon>
        <taxon>Ovalentaria</taxon>
        <taxon>Atherinomorphae</taxon>
        <taxon>Beloniformes</taxon>
        <taxon>Adrianichthyidae</taxon>
        <taxon>Oryziinae</taxon>
        <taxon>Oryzias</taxon>
    </lineage>
</organism>
<evidence type="ECO:0000259" key="2">
    <source>
        <dbReference type="PROSITE" id="PS50835"/>
    </source>
</evidence>
<dbReference type="Gene3D" id="2.60.40.10">
    <property type="entry name" value="Immunoglobulins"/>
    <property type="match status" value="1"/>
</dbReference>
<protein>
    <recommendedName>
        <fullName evidence="2">Ig-like domain-containing protein</fullName>
    </recommendedName>
</protein>
<dbReference type="Ensembl" id="ENSORLT00015002688.1">
    <property type="protein sequence ID" value="ENSORLP00015007340.1"/>
    <property type="gene ID" value="ENSORLG00015008164.1"/>
</dbReference>
<reference key="1">
    <citation type="journal article" date="2007" name="Nature">
        <title>The medaka draft genome and insights into vertebrate genome evolution.</title>
        <authorList>
            <person name="Kasahara M."/>
            <person name="Naruse K."/>
            <person name="Sasaki S."/>
            <person name="Nakatani Y."/>
            <person name="Qu W."/>
            <person name="Ahsan B."/>
            <person name="Yamada T."/>
            <person name="Nagayasu Y."/>
            <person name="Doi K."/>
            <person name="Kasai Y."/>
            <person name="Jindo T."/>
            <person name="Kobayashi D."/>
            <person name="Shimada A."/>
            <person name="Toyoda A."/>
            <person name="Kuroki Y."/>
            <person name="Fujiyama A."/>
            <person name="Sasaki T."/>
            <person name="Shimizu A."/>
            <person name="Asakawa S."/>
            <person name="Shimizu N."/>
            <person name="Hashimoto S."/>
            <person name="Yang J."/>
            <person name="Lee Y."/>
            <person name="Matsushima K."/>
            <person name="Sugano S."/>
            <person name="Sakaizumi M."/>
            <person name="Narita T."/>
            <person name="Ohishi K."/>
            <person name="Haga S."/>
            <person name="Ohta F."/>
            <person name="Nomoto H."/>
            <person name="Nogata K."/>
            <person name="Morishita T."/>
            <person name="Endo T."/>
            <person name="Shin-I T."/>
            <person name="Takeda H."/>
            <person name="Morishita S."/>
            <person name="Kohara Y."/>
        </authorList>
    </citation>
    <scope>NUCLEOTIDE SEQUENCE [LARGE SCALE GENOMIC DNA]</scope>
    <source>
        <strain>Hd-rR</strain>
    </source>
</reference>
<reference evidence="3" key="3">
    <citation type="submission" date="2025-08" db="UniProtKB">
        <authorList>
            <consortium name="Ensembl"/>
        </authorList>
    </citation>
    <scope>IDENTIFICATION</scope>
    <source>
        <strain evidence="3">HSOK</strain>
    </source>
</reference>
<feature type="compositionally biased region" description="Low complexity" evidence="1">
    <location>
        <begin position="91"/>
        <end position="109"/>
    </location>
</feature>
<dbReference type="InterPro" id="IPR003598">
    <property type="entry name" value="Ig_sub2"/>
</dbReference>
<dbReference type="SMART" id="SM00408">
    <property type="entry name" value="IGc2"/>
    <property type="match status" value="1"/>
</dbReference>
<dbReference type="InterPro" id="IPR007110">
    <property type="entry name" value="Ig-like_dom"/>
</dbReference>
<accession>A0A3P9HHR8</accession>
<name>A0A3P9HHR8_ORYLA</name>
<reference evidence="3" key="4">
    <citation type="submission" date="2025-09" db="UniProtKB">
        <authorList>
            <consortium name="Ensembl"/>
        </authorList>
    </citation>
    <scope>IDENTIFICATION</scope>
    <source>
        <strain evidence="3">HSOK</strain>
    </source>
</reference>
<feature type="region of interest" description="Disordered" evidence="1">
    <location>
        <begin position="91"/>
        <end position="113"/>
    </location>
</feature>
<dbReference type="AlphaFoldDB" id="A0A3P9HHR8"/>
<dbReference type="InterPro" id="IPR036179">
    <property type="entry name" value="Ig-like_dom_sf"/>
</dbReference>
<evidence type="ECO:0000256" key="1">
    <source>
        <dbReference type="SAM" id="MobiDB-lite"/>
    </source>
</evidence>
<dbReference type="PANTHER" id="PTHR47243">
    <property type="entry name" value="SIALOADHESIN"/>
    <property type="match status" value="1"/>
</dbReference>
<sequence>TTCLKVCTHFLCVQTSCKVKIRPSAEVTEGQKVTLTCSTSCPLTQNSNFRWYLNYQPLKLENKHLVIDAVTSQDAGNYSCVDKTKENSKSPVKTLTVTSTSPKTPTVTSAGPKTLTSPSSPLLYFTGFTVFSTSPVTTIMLPRHKRKVRCSPVRPSHHRCSLLIL</sequence>
<dbReference type="SMART" id="SM00409">
    <property type="entry name" value="IG"/>
    <property type="match status" value="1"/>
</dbReference>
<feature type="domain" description="Ig-like" evidence="2">
    <location>
        <begin position="15"/>
        <end position="98"/>
    </location>
</feature>
<dbReference type="InterPro" id="IPR003599">
    <property type="entry name" value="Ig_sub"/>
</dbReference>
<proteinExistence type="predicted"/>
<evidence type="ECO:0000313" key="4">
    <source>
        <dbReference type="Proteomes" id="UP000265200"/>
    </source>
</evidence>
<reference evidence="3 4" key="2">
    <citation type="submission" date="2017-04" db="EMBL/GenBank/DDBJ databases">
        <title>CpG methylation of centromeres and impact of large insertions on vertebrate speciation.</title>
        <authorList>
            <person name="Ichikawa K."/>
            <person name="Yoshimura J."/>
            <person name="Morishita S."/>
        </authorList>
    </citation>
    <scope>NUCLEOTIDE SEQUENCE</scope>
    <source>
        <strain evidence="3 4">HSOK</strain>
    </source>
</reference>
<dbReference type="Proteomes" id="UP000265200">
    <property type="component" value="Chromosome 1"/>
</dbReference>